<keyword evidence="4" id="KW-1185">Reference proteome</keyword>
<dbReference type="HOGENOM" id="CLU_1109999_0_0_0"/>
<dbReference type="RefSeq" id="WP_013614084.1">
    <property type="nucleotide sequence ID" value="NC_015161.1"/>
</dbReference>
<dbReference type="SUPFAM" id="SSF53098">
    <property type="entry name" value="Ribonuclease H-like"/>
    <property type="match status" value="1"/>
</dbReference>
<organism evidence="3 4">
    <name type="scientific">Deinococcus proteolyticus (strain ATCC 35074 / DSM 20540 / JCM 6276 / NBRC 101906 / NCIMB 13154 / VKM Ac-1939 / CCM 2703 / MRP)</name>
    <dbReference type="NCBI Taxonomy" id="693977"/>
    <lineage>
        <taxon>Bacteria</taxon>
        <taxon>Thermotogati</taxon>
        <taxon>Deinococcota</taxon>
        <taxon>Deinococci</taxon>
        <taxon>Deinococcales</taxon>
        <taxon>Deinococcaceae</taxon>
        <taxon>Deinococcus</taxon>
    </lineage>
</organism>
<accession>F0RJD4</accession>
<proteinExistence type="predicted"/>
<name>F0RJD4_DEIPM</name>
<reference evidence="4" key="1">
    <citation type="submission" date="2011-02" db="EMBL/GenBank/DDBJ databases">
        <title>The complete sequence of chromosome of Deinococcus proteolyticus DSM 20540.</title>
        <authorList>
            <consortium name="US DOE Joint Genome Institute (JGI-PGF)"/>
            <person name="Lucas S."/>
            <person name="Copeland A."/>
            <person name="Lapidus A."/>
            <person name="Bruce D."/>
            <person name="Goodwin L."/>
            <person name="Pitluck S."/>
            <person name="Kyrpides N."/>
            <person name="Mavromatis K."/>
            <person name="Pagani I."/>
            <person name="Ivanova N."/>
            <person name="Ovchinnikova G."/>
            <person name="Zeytun A."/>
            <person name="Detter J.C."/>
            <person name="Han C."/>
            <person name="Land M."/>
            <person name="Hauser L."/>
            <person name="Markowitz V."/>
            <person name="Cheng J.-F."/>
            <person name="Hugenholtz P."/>
            <person name="Woyke T."/>
            <person name="Wu D."/>
            <person name="Pukall R."/>
            <person name="Steenblock K."/>
            <person name="Brambilla E."/>
            <person name="Klenk H.-P."/>
            <person name="Eisen J.A."/>
        </authorList>
    </citation>
    <scope>NUCLEOTIDE SEQUENCE [LARGE SCALE GENOMIC DNA]</scope>
    <source>
        <strain evidence="4">ATCC 35074 / DSM 20540 / JCM 6276 / NBRC 101906 / NCIMB 13154 / VKM Ac-1939 / CCM 2703 / MRP</strain>
    </source>
</reference>
<feature type="domain" description="RNase H type-1" evidence="2">
    <location>
        <begin position="1"/>
        <end position="136"/>
    </location>
</feature>
<feature type="region of interest" description="Disordered" evidence="1">
    <location>
        <begin position="1"/>
        <end position="22"/>
    </location>
</feature>
<evidence type="ECO:0000256" key="1">
    <source>
        <dbReference type="SAM" id="MobiDB-lite"/>
    </source>
</evidence>
<protein>
    <recommendedName>
        <fullName evidence="2">RNase H type-1 domain-containing protein</fullName>
    </recommendedName>
</protein>
<dbReference type="OrthoDB" id="63539at2"/>
<dbReference type="Pfam" id="PF00075">
    <property type="entry name" value="RNase_H"/>
    <property type="match status" value="1"/>
</dbReference>
<dbReference type="GO" id="GO:0003676">
    <property type="term" value="F:nucleic acid binding"/>
    <property type="evidence" value="ECO:0007669"/>
    <property type="project" value="InterPro"/>
</dbReference>
<evidence type="ECO:0000259" key="2">
    <source>
        <dbReference type="PROSITE" id="PS50879"/>
    </source>
</evidence>
<gene>
    <name evidence="3" type="ordered locus">Deipr_0302</name>
</gene>
<dbReference type="KEGG" id="dpt:Deipr_0302"/>
<dbReference type="GO" id="GO:0004523">
    <property type="term" value="F:RNA-DNA hybrid ribonuclease activity"/>
    <property type="evidence" value="ECO:0007669"/>
    <property type="project" value="InterPro"/>
</dbReference>
<sequence>MNHAYVDASWREEEAGQEAGRGQAQGGWGLVLLDGGELPRRIGGQLQAPDNNAAEMRAVLEAVRSAPAGQPLNIYSDNWAVLNAARKAKGPASLWPLRDEVLELALARNIALQLSYAPRTRRHMRAAHDLANAARLGQHSGPLTAQHAEVSLDLREGSTLARILLRRSGERVTAEVPLDPLDPLPPSAQALLAAVALARGGETLRVRRASKLARALWNNPLRSILPGAQAQLLAARAQADGAGVVVEFE</sequence>
<reference evidence="3 4" key="2">
    <citation type="journal article" date="2012" name="Stand. Genomic Sci.">
        <title>Complete genome sequence of the orange-red pigmented, radioresistant Deinococcus proteolyticus type strain (MRP(T)).</title>
        <authorList>
            <person name="Copeland A."/>
            <person name="Zeytun A."/>
            <person name="Yassawong M."/>
            <person name="Nolan M."/>
            <person name="Lucas S."/>
            <person name="Hammon N."/>
            <person name="Deshpande S."/>
            <person name="Cheng J.F."/>
            <person name="Han C."/>
            <person name="Tapia R."/>
            <person name="Goodwin L.A."/>
            <person name="Pitluck S."/>
            <person name="Mavromatis K."/>
            <person name="Liolios K."/>
            <person name="Pagani I."/>
            <person name="Ivanova N."/>
            <person name="Mikhailova N."/>
            <person name="Pati A."/>
            <person name="Chen A."/>
            <person name="Palaniappan K."/>
            <person name="Land M."/>
            <person name="Hauser L."/>
            <person name="Jeffries C.D."/>
            <person name="Brambilla E.M."/>
            <person name="Rohde M."/>
            <person name="Sikorski J."/>
            <person name="Pukall R."/>
            <person name="Goker M."/>
            <person name="Detter J.C."/>
            <person name="Woyke T."/>
            <person name="Bristow J."/>
            <person name="Eisen J.A."/>
            <person name="Markowitz V."/>
            <person name="Hugenholtz P."/>
            <person name="Kyrpides N.C."/>
            <person name="Klenk H.P."/>
            <person name="Lapidus A."/>
        </authorList>
    </citation>
    <scope>NUCLEOTIDE SEQUENCE [LARGE SCALE GENOMIC DNA]</scope>
    <source>
        <strain evidence="4">ATCC 35074 / DSM 20540 / JCM 6276 / NBRC 101906 / NCIMB 13154 / VKM Ac-1939 / CCM 2703 / MRP</strain>
    </source>
</reference>
<dbReference type="EMBL" id="CP002536">
    <property type="protein sequence ID" value="ADY25475.1"/>
    <property type="molecule type" value="Genomic_DNA"/>
</dbReference>
<dbReference type="AlphaFoldDB" id="F0RJD4"/>
<evidence type="ECO:0000313" key="3">
    <source>
        <dbReference type="EMBL" id="ADY25475.1"/>
    </source>
</evidence>
<dbReference type="Proteomes" id="UP000007718">
    <property type="component" value="Chromosome"/>
</dbReference>
<dbReference type="InterPro" id="IPR012337">
    <property type="entry name" value="RNaseH-like_sf"/>
</dbReference>
<dbReference type="PROSITE" id="PS50879">
    <property type="entry name" value="RNASE_H_1"/>
    <property type="match status" value="1"/>
</dbReference>
<dbReference type="Gene3D" id="3.30.420.10">
    <property type="entry name" value="Ribonuclease H-like superfamily/Ribonuclease H"/>
    <property type="match status" value="1"/>
</dbReference>
<dbReference type="InterPro" id="IPR002156">
    <property type="entry name" value="RNaseH_domain"/>
</dbReference>
<dbReference type="InterPro" id="IPR036397">
    <property type="entry name" value="RNaseH_sf"/>
</dbReference>
<evidence type="ECO:0000313" key="4">
    <source>
        <dbReference type="Proteomes" id="UP000007718"/>
    </source>
</evidence>